<sequence>MLHARQRGSALMAVFWLMMVLAVIVVTAAKMLSVSQRGMVVRVGQVTATANAWKGVALALHPEMRREESILRTEEWNVVMESEDVRINPNAVLQRGDDTLLMDLFMAWGLEEDAAQSVVDAMRDWIDGDDLPGLSGAEAEQYEAIGRVGQPLNRPFADLNEMAAVMGMDAVAAVRPDWRNWFSVYAGELVNIAEAPPEMIAAVGGFNMKDATTFVSERNGEDGIAGTEDDLQFGTVPAAVATVGASELPLEMVVRRFSLRGSVLRVTSTGASGNVQRTITVVARQDPGRTTVLAELSD</sequence>
<dbReference type="AlphaFoldDB" id="A0A6B3LEG6"/>
<evidence type="ECO:0000256" key="4">
    <source>
        <dbReference type="ARBA" id="ARBA00022475"/>
    </source>
</evidence>
<keyword evidence="9" id="KW-0472">Membrane</keyword>
<dbReference type="Proteomes" id="UP000475117">
    <property type="component" value="Chromosome"/>
</dbReference>
<keyword evidence="7" id="KW-0653">Protein transport</keyword>
<name>A0A6B3LEG6_9BACT</name>
<feature type="domain" description="T2SS protein K first SAM-like" evidence="10">
    <location>
        <begin position="100"/>
        <end position="170"/>
    </location>
</feature>
<dbReference type="InterPro" id="IPR038072">
    <property type="entry name" value="GspK_central_sf"/>
</dbReference>
<dbReference type="GO" id="GO:0005886">
    <property type="term" value="C:plasma membrane"/>
    <property type="evidence" value="ECO:0007669"/>
    <property type="project" value="UniProtKB-SubCell"/>
</dbReference>
<evidence type="ECO:0000256" key="1">
    <source>
        <dbReference type="ARBA" id="ARBA00004533"/>
    </source>
</evidence>
<evidence type="ECO:0000256" key="6">
    <source>
        <dbReference type="ARBA" id="ARBA00022692"/>
    </source>
</evidence>
<evidence type="ECO:0000256" key="9">
    <source>
        <dbReference type="ARBA" id="ARBA00023136"/>
    </source>
</evidence>
<comment type="similarity">
    <text evidence="2">Belongs to the GSP K family.</text>
</comment>
<keyword evidence="5" id="KW-0997">Cell inner membrane</keyword>
<evidence type="ECO:0000256" key="8">
    <source>
        <dbReference type="ARBA" id="ARBA00022989"/>
    </source>
</evidence>
<dbReference type="KEGG" id="soa:G3M56_013180"/>
<evidence type="ECO:0000259" key="10">
    <source>
        <dbReference type="Pfam" id="PF21687"/>
    </source>
</evidence>
<proteinExistence type="inferred from homology"/>
<reference evidence="11 12" key="1">
    <citation type="submission" date="2020-12" db="EMBL/GenBank/DDBJ databases">
        <title>Sulforoseuscoccus oceanibium gen. nov., sp. nov., a representative of the phylum Verrucomicrobia with special cytoplasmic membrane, and proposal of Sulforoseuscoccusaceae fam. nov.</title>
        <authorList>
            <person name="Xi F."/>
        </authorList>
    </citation>
    <scope>NUCLEOTIDE SEQUENCE [LARGE SCALE GENOMIC DNA]</scope>
    <source>
        <strain evidence="11 12">T37</strain>
    </source>
</reference>
<gene>
    <name evidence="11" type="ORF">G3M56_013180</name>
</gene>
<dbReference type="GO" id="GO:0009306">
    <property type="term" value="P:protein secretion"/>
    <property type="evidence" value="ECO:0007669"/>
    <property type="project" value="InterPro"/>
</dbReference>
<dbReference type="RefSeq" id="WP_164365245.1">
    <property type="nucleotide sequence ID" value="NZ_CP066776.1"/>
</dbReference>
<dbReference type="InterPro" id="IPR049031">
    <property type="entry name" value="T2SSK_SAM-like_1st"/>
</dbReference>
<dbReference type="Pfam" id="PF21687">
    <property type="entry name" value="T2SSK_1st"/>
    <property type="match status" value="1"/>
</dbReference>
<keyword evidence="6" id="KW-0812">Transmembrane</keyword>
<keyword evidence="3" id="KW-0813">Transport</keyword>
<protein>
    <submittedName>
        <fullName evidence="11">General secretion pathway protein GspK</fullName>
    </submittedName>
</protein>
<organism evidence="11 12">
    <name type="scientific">Sulfuriroseicoccus oceanibius</name>
    <dbReference type="NCBI Taxonomy" id="2707525"/>
    <lineage>
        <taxon>Bacteria</taxon>
        <taxon>Pseudomonadati</taxon>
        <taxon>Verrucomicrobiota</taxon>
        <taxon>Verrucomicrobiia</taxon>
        <taxon>Verrucomicrobiales</taxon>
        <taxon>Verrucomicrobiaceae</taxon>
        <taxon>Sulfuriroseicoccus</taxon>
    </lineage>
</organism>
<accession>A0A6B3LEG6</accession>
<dbReference type="SUPFAM" id="SSF158544">
    <property type="entry name" value="GspK insert domain-like"/>
    <property type="match status" value="1"/>
</dbReference>
<dbReference type="Gene3D" id="1.10.40.60">
    <property type="entry name" value="EpsJ-like"/>
    <property type="match status" value="1"/>
</dbReference>
<evidence type="ECO:0000256" key="3">
    <source>
        <dbReference type="ARBA" id="ARBA00022448"/>
    </source>
</evidence>
<evidence type="ECO:0000313" key="11">
    <source>
        <dbReference type="EMBL" id="QQL44814.1"/>
    </source>
</evidence>
<evidence type="ECO:0000313" key="12">
    <source>
        <dbReference type="Proteomes" id="UP000475117"/>
    </source>
</evidence>
<dbReference type="EMBL" id="CP066776">
    <property type="protein sequence ID" value="QQL44814.1"/>
    <property type="molecule type" value="Genomic_DNA"/>
</dbReference>
<evidence type="ECO:0000256" key="2">
    <source>
        <dbReference type="ARBA" id="ARBA00007246"/>
    </source>
</evidence>
<keyword evidence="4" id="KW-1003">Cell membrane</keyword>
<dbReference type="PANTHER" id="PTHR38831">
    <property type="entry name" value="TYPE II SECRETION SYSTEM PROTEIN K"/>
    <property type="match status" value="1"/>
</dbReference>
<evidence type="ECO:0000256" key="7">
    <source>
        <dbReference type="ARBA" id="ARBA00022927"/>
    </source>
</evidence>
<evidence type="ECO:0000256" key="5">
    <source>
        <dbReference type="ARBA" id="ARBA00022519"/>
    </source>
</evidence>
<keyword evidence="8" id="KW-1133">Transmembrane helix</keyword>
<dbReference type="InterPro" id="IPR005628">
    <property type="entry name" value="GspK"/>
</dbReference>
<comment type="subcellular location">
    <subcellularLocation>
        <location evidence="1">Cell inner membrane</location>
    </subcellularLocation>
</comment>
<dbReference type="PANTHER" id="PTHR38831:SF2">
    <property type="entry name" value="TYPE II SECRETION SYSTEM PROTEIN K"/>
    <property type="match status" value="1"/>
</dbReference>
<keyword evidence="12" id="KW-1185">Reference proteome</keyword>